<evidence type="ECO:0000259" key="1">
    <source>
        <dbReference type="Pfam" id="PF18407"/>
    </source>
</evidence>
<dbReference type="HOGENOM" id="CLU_043473_1_0_11"/>
<dbReference type="Pfam" id="PF13344">
    <property type="entry name" value="Hydrolase_6"/>
    <property type="match status" value="1"/>
</dbReference>
<evidence type="ECO:0000313" key="3">
    <source>
        <dbReference type="Proteomes" id="UP000004705"/>
    </source>
</evidence>
<sequence length="335" mass="34527">MGDTLLDRYEALLFDLDGTVYHGTRPIPGAADAVAHVRERGRAVRFVTNNAAKSPEAVADHLGQVGVPATPAEVSTSAQAAAVLLGERLPAGAVVLVVGTESLEAEVRSVGLRPTREHSRDVAAVVQGHSPHTCWSDLAEACLAVRDGALWVACNGDATLPAERGQLPGNGSMVAALRTATGRDPEVAGKPEAHLLRTAADSAGAANALVVGDRLDTDIAGAAAAGYRSLAVLTGVVTPRQLLDAAPGERPDYLAADLGVLPRDVSAADLAIGPRPGWEIELHDGVATVGTDGASTADRVDLLRHLCHVAWSSPVSAVRARDAVADEALASWDLH</sequence>
<dbReference type="InterPro" id="IPR006357">
    <property type="entry name" value="HAD-SF_hydro_IIA"/>
</dbReference>
<protein>
    <submittedName>
        <fullName evidence="2">Sugar phosphatase of HAD superfamily</fullName>
    </submittedName>
</protein>
<keyword evidence="3" id="KW-1185">Reference proteome</keyword>
<dbReference type="GO" id="GO:0005737">
    <property type="term" value="C:cytoplasm"/>
    <property type="evidence" value="ECO:0007669"/>
    <property type="project" value="TreeGrafter"/>
</dbReference>
<dbReference type="PANTHER" id="PTHR19288">
    <property type="entry name" value="4-NITROPHENYLPHOSPHATASE-RELATED"/>
    <property type="match status" value="1"/>
</dbReference>
<dbReference type="Pfam" id="PF13242">
    <property type="entry name" value="Hydrolase_like"/>
    <property type="match status" value="1"/>
</dbReference>
<dbReference type="Proteomes" id="UP000004705">
    <property type="component" value="Chromosome"/>
</dbReference>
<dbReference type="SUPFAM" id="SSF56784">
    <property type="entry name" value="HAD-like"/>
    <property type="match status" value="1"/>
</dbReference>
<dbReference type="GO" id="GO:0016791">
    <property type="term" value="F:phosphatase activity"/>
    <property type="evidence" value="ECO:0007669"/>
    <property type="project" value="TreeGrafter"/>
</dbReference>
<dbReference type="AlphaFoldDB" id="H8G5G5"/>
<accession>H8G5G5</accession>
<dbReference type="InterPro" id="IPR041065">
    <property type="entry name" value="GNAT-like"/>
</dbReference>
<dbReference type="Pfam" id="PF18407">
    <property type="entry name" value="GNAT_like"/>
    <property type="match status" value="1"/>
</dbReference>
<reference evidence="2 3" key="1">
    <citation type="journal article" date="2012" name="Stand. Genomic Sci.">
        <title>Genome sequence of the soil bacterium Saccharomonospora azurea type strain (NA-128(T)).</title>
        <authorList>
            <person name="Klenk H.P."/>
            <person name="Held B."/>
            <person name="Lucas S."/>
            <person name="Lapidus A."/>
            <person name="Copeland A."/>
            <person name="Hammon N."/>
            <person name="Pitluck S."/>
            <person name="Goodwin L.A."/>
            <person name="Han C."/>
            <person name="Tapia R."/>
            <person name="Brambilla E.M."/>
            <person name="Potter G."/>
            <person name="Land M."/>
            <person name="Ivanova N."/>
            <person name="Rohde M."/>
            <person name="Goker M."/>
            <person name="Detter J.C."/>
            <person name="Kyrpides N.C."/>
            <person name="Woyke T."/>
        </authorList>
    </citation>
    <scope>NUCLEOTIDE SEQUENCE [LARGE SCALE GENOMIC DNA]</scope>
    <source>
        <strain evidence="2 3">NA-128</strain>
    </source>
</reference>
<dbReference type="InterPro" id="IPR023214">
    <property type="entry name" value="HAD_sf"/>
</dbReference>
<dbReference type="OrthoDB" id="3400930at2"/>
<dbReference type="PANTHER" id="PTHR19288:SF95">
    <property type="entry name" value="D-GLYCEROL 3-PHOSPHATE PHOSPHATASE"/>
    <property type="match status" value="1"/>
</dbReference>
<feature type="domain" description="GCN5-related N-acetyltransferase-like" evidence="1">
    <location>
        <begin position="275"/>
        <end position="334"/>
    </location>
</feature>
<gene>
    <name evidence="2" type="ORF">SacazDRAFT_01265</name>
</gene>
<organism evidence="2 3">
    <name type="scientific">Saccharomonospora azurea NA-128</name>
    <dbReference type="NCBI Taxonomy" id="882081"/>
    <lineage>
        <taxon>Bacteria</taxon>
        <taxon>Bacillati</taxon>
        <taxon>Actinomycetota</taxon>
        <taxon>Actinomycetes</taxon>
        <taxon>Pseudonocardiales</taxon>
        <taxon>Pseudonocardiaceae</taxon>
        <taxon>Saccharomonospora</taxon>
    </lineage>
</organism>
<dbReference type="EMBL" id="CM001466">
    <property type="protein sequence ID" value="EHY88201.1"/>
    <property type="molecule type" value="Genomic_DNA"/>
</dbReference>
<evidence type="ECO:0000313" key="2">
    <source>
        <dbReference type="EMBL" id="EHY88201.1"/>
    </source>
</evidence>
<dbReference type="InterPro" id="IPR036412">
    <property type="entry name" value="HAD-like_sf"/>
</dbReference>
<dbReference type="Gene3D" id="3.40.50.1000">
    <property type="entry name" value="HAD superfamily/HAD-like"/>
    <property type="match status" value="2"/>
</dbReference>
<dbReference type="NCBIfam" id="TIGR01460">
    <property type="entry name" value="HAD-SF-IIA"/>
    <property type="match status" value="1"/>
</dbReference>
<dbReference type="RefSeq" id="WP_005439700.1">
    <property type="nucleotide sequence ID" value="NZ_CM001466.1"/>
</dbReference>
<name>H8G5G5_9PSEU</name>
<proteinExistence type="predicted"/>
<dbReference type="Gene3D" id="3.30.300.290">
    <property type="match status" value="1"/>
</dbReference>